<protein>
    <recommendedName>
        <fullName evidence="6">tRNA modification GTPase MnmE</fullName>
        <ecNumber evidence="6">3.6.-.-</ecNumber>
    </recommendedName>
</protein>
<keyword evidence="6" id="KW-0963">Cytoplasm</keyword>
<dbReference type="PANTHER" id="PTHR42714">
    <property type="entry name" value="TRNA MODIFICATION GTPASE GTPBP3"/>
    <property type="match status" value="1"/>
</dbReference>
<dbReference type="NCBIfam" id="NF003661">
    <property type="entry name" value="PRK05291.1-3"/>
    <property type="match status" value="1"/>
</dbReference>
<dbReference type="InterPro" id="IPR004520">
    <property type="entry name" value="GTPase_MnmE"/>
</dbReference>
<dbReference type="InterPro" id="IPR018948">
    <property type="entry name" value="GTP-bd_TrmE_N"/>
</dbReference>
<name>A0A7Y4P3A3_9BURK</name>
<feature type="binding site" evidence="6">
    <location>
        <position position="486"/>
    </location>
    <ligand>
        <name>(6S)-5-formyl-5,6,7,8-tetrahydrofolate</name>
        <dbReference type="ChEBI" id="CHEBI:57457"/>
    </ligand>
</feature>
<evidence type="ECO:0000256" key="2">
    <source>
        <dbReference type="ARBA" id="ARBA00022694"/>
    </source>
</evidence>
<dbReference type="Gene3D" id="3.40.50.300">
    <property type="entry name" value="P-loop containing nucleotide triphosphate hydrolases"/>
    <property type="match status" value="1"/>
</dbReference>
<comment type="similarity">
    <text evidence="1 6 7">Belongs to the TRAFAC class TrmE-Era-EngA-EngB-Septin-like GTPase superfamily. TrmE GTPase family.</text>
</comment>
<dbReference type="Gene3D" id="1.20.120.430">
    <property type="entry name" value="tRNA modification GTPase MnmE domain 2"/>
    <property type="match status" value="1"/>
</dbReference>
<dbReference type="Pfam" id="PF01926">
    <property type="entry name" value="MMR_HSR1"/>
    <property type="match status" value="1"/>
</dbReference>
<dbReference type="InterPro" id="IPR005225">
    <property type="entry name" value="Small_GTP-bd"/>
</dbReference>
<proteinExistence type="inferred from homology"/>
<feature type="domain" description="TrmE-type G" evidence="8">
    <location>
        <begin position="216"/>
        <end position="411"/>
    </location>
</feature>
<accession>A0A7Y4P3A3</accession>
<reference evidence="9 10" key="1">
    <citation type="submission" date="2020-05" db="EMBL/GenBank/DDBJ databases">
        <authorList>
            <person name="Niu N."/>
        </authorList>
    </citation>
    <scope>NUCLEOTIDE SEQUENCE [LARGE SCALE GENOMIC DNA]</scope>
    <source>
        <strain evidence="9 10">LMG10982</strain>
    </source>
</reference>
<dbReference type="Gene3D" id="3.30.1360.120">
    <property type="entry name" value="Probable tRNA modification gtpase trme, domain 1"/>
    <property type="match status" value="1"/>
</dbReference>
<comment type="function">
    <text evidence="6">Exhibits a very high intrinsic GTPase hydrolysis rate. Involved in the addition of a carboxymethylaminomethyl (cmnm) group at the wobble position (U34) of certain tRNAs, forming tRNA-cmnm(5)s(2)U34.</text>
</comment>
<feature type="binding site" evidence="6">
    <location>
        <position position="247"/>
    </location>
    <ligand>
        <name>K(+)</name>
        <dbReference type="ChEBI" id="CHEBI:29103"/>
    </ligand>
</feature>
<dbReference type="Pfam" id="PF10396">
    <property type="entry name" value="TrmE_N"/>
    <property type="match status" value="1"/>
</dbReference>
<comment type="caution">
    <text evidence="6">Lacks conserved residue(s) required for the propagation of feature annotation.</text>
</comment>
<dbReference type="CDD" id="cd04164">
    <property type="entry name" value="trmE"/>
    <property type="match status" value="1"/>
</dbReference>
<dbReference type="NCBIfam" id="TIGR00231">
    <property type="entry name" value="small_GTP"/>
    <property type="match status" value="1"/>
</dbReference>
<dbReference type="SUPFAM" id="SSF52540">
    <property type="entry name" value="P-loop containing nucleoside triphosphate hydrolases"/>
    <property type="match status" value="1"/>
</dbReference>
<feature type="binding site" evidence="6">
    <location>
        <position position="250"/>
    </location>
    <ligand>
        <name>K(+)</name>
        <dbReference type="ChEBI" id="CHEBI:29103"/>
    </ligand>
</feature>
<keyword evidence="6" id="KW-0479">Metal-binding</keyword>
<feature type="binding site" evidence="6">
    <location>
        <position position="245"/>
    </location>
    <ligand>
        <name>K(+)</name>
        <dbReference type="ChEBI" id="CHEBI:29103"/>
    </ligand>
</feature>
<dbReference type="InterPro" id="IPR031168">
    <property type="entry name" value="G_TrmE"/>
</dbReference>
<evidence type="ECO:0000313" key="9">
    <source>
        <dbReference type="EMBL" id="NOL48822.1"/>
    </source>
</evidence>
<dbReference type="GO" id="GO:0046872">
    <property type="term" value="F:metal ion binding"/>
    <property type="evidence" value="ECO:0007669"/>
    <property type="project" value="UniProtKB-KW"/>
</dbReference>
<dbReference type="SUPFAM" id="SSF116878">
    <property type="entry name" value="TrmE connector domain"/>
    <property type="match status" value="1"/>
</dbReference>
<evidence type="ECO:0000256" key="1">
    <source>
        <dbReference type="ARBA" id="ARBA00011043"/>
    </source>
</evidence>
<dbReference type="EC" id="3.6.-.-" evidence="6"/>
<comment type="subunit">
    <text evidence="6">Homodimer. Heterotetramer of two MnmE and two MnmG subunits.</text>
</comment>
<dbReference type="GO" id="GO:0002098">
    <property type="term" value="P:tRNA wobble uridine modification"/>
    <property type="evidence" value="ECO:0007669"/>
    <property type="project" value="TreeGrafter"/>
</dbReference>
<sequence length="486" mass="51954">MEHTATIAAIATAPGRGGVGVIRLSGKNLLPLAVTLSGGKTPKPRVALYTDFLDEQGQAIDNGLMLYFAAPASFTGEDVIELQGHGGPVVMNMLLSRCLALGARLAEPGEFTKRAFLNNKLDLAQAESVADLIDASSQSAARMALRSLKGSFSSHIHQLVDNLINLRMLVEATLDFPEEEIDFLEAANARGKLAKLRAELDNVLAQATQGAILREGMTVVLIGAPNVGKSSLLNALAGDDIAIVTDIAGTTRDTVREQITLDGVPVHIVDTAGLRETDDVVEKIGIERSHKALQEADVALILVDVREGINEKTRAILSSIPAGLKKIEVQNKIDLLMGSNTAPHGNKPPAAVYDEEQRSQMGSSTVCQAGVLYGEDAQRVSVSGVSTLVRLSAKSGEGLELLKQELLRIVGWQGESEGLFLARTRHLNSLQNAQHELENAAINGYDNIELLAEHLRLAQEALNEITGEFTADDLLGVIFSRFCIGK</sequence>
<evidence type="ECO:0000256" key="5">
    <source>
        <dbReference type="ARBA" id="ARBA00023134"/>
    </source>
</evidence>
<evidence type="ECO:0000313" key="10">
    <source>
        <dbReference type="Proteomes" id="UP000541421"/>
    </source>
</evidence>
<feature type="binding site" evidence="6">
    <location>
        <position position="81"/>
    </location>
    <ligand>
        <name>(6S)-5-formyl-5,6,7,8-tetrahydrofolate</name>
        <dbReference type="ChEBI" id="CHEBI:57457"/>
    </ligand>
</feature>
<keyword evidence="4 6" id="KW-0630">Potassium</keyword>
<feature type="binding site" evidence="6">
    <location>
        <begin position="226"/>
        <end position="231"/>
    </location>
    <ligand>
        <name>GTP</name>
        <dbReference type="ChEBI" id="CHEBI:37565"/>
    </ligand>
</feature>
<keyword evidence="3 6" id="KW-0547">Nucleotide-binding</keyword>
<dbReference type="Pfam" id="PF12631">
    <property type="entry name" value="MnmE_helical"/>
    <property type="match status" value="1"/>
</dbReference>
<keyword evidence="10" id="KW-1185">Reference proteome</keyword>
<gene>
    <name evidence="6 9" type="primary">mnmE</name>
    <name evidence="6" type="synonym">trmE</name>
    <name evidence="9" type="ORF">HKX40_01525</name>
</gene>
<evidence type="ECO:0000256" key="4">
    <source>
        <dbReference type="ARBA" id="ARBA00022958"/>
    </source>
</evidence>
<dbReference type="GO" id="GO:0030488">
    <property type="term" value="P:tRNA methylation"/>
    <property type="evidence" value="ECO:0007669"/>
    <property type="project" value="TreeGrafter"/>
</dbReference>
<evidence type="ECO:0000256" key="3">
    <source>
        <dbReference type="ARBA" id="ARBA00022741"/>
    </source>
</evidence>
<comment type="caution">
    <text evidence="9">The sequence shown here is derived from an EMBL/GenBank/DDBJ whole genome shotgun (WGS) entry which is preliminary data.</text>
</comment>
<dbReference type="PROSITE" id="PS51709">
    <property type="entry name" value="G_TRME"/>
    <property type="match status" value="1"/>
</dbReference>
<feature type="binding site" evidence="6">
    <location>
        <position position="230"/>
    </location>
    <ligand>
        <name>Mg(2+)</name>
        <dbReference type="ChEBI" id="CHEBI:18420"/>
    </ligand>
</feature>
<feature type="binding site" evidence="6">
    <location>
        <position position="23"/>
    </location>
    <ligand>
        <name>(6S)-5-formyl-5,6,7,8-tetrahydrofolate</name>
        <dbReference type="ChEBI" id="CHEBI:57457"/>
    </ligand>
</feature>
<dbReference type="InterPro" id="IPR027417">
    <property type="entry name" value="P-loop_NTPase"/>
</dbReference>
<keyword evidence="2 6" id="KW-0819">tRNA processing</keyword>
<dbReference type="InterPro" id="IPR027368">
    <property type="entry name" value="MnmE_dom2"/>
</dbReference>
<dbReference type="InterPro" id="IPR025867">
    <property type="entry name" value="MnmE_helical"/>
</dbReference>
<dbReference type="Proteomes" id="UP000541421">
    <property type="component" value="Unassembled WGS sequence"/>
</dbReference>
<comment type="cofactor">
    <cofactor evidence="6">
        <name>K(+)</name>
        <dbReference type="ChEBI" id="CHEBI:29103"/>
    </cofactor>
    <text evidence="6">Binds 1 potassium ion per subunit.</text>
</comment>
<dbReference type="PANTHER" id="PTHR42714:SF2">
    <property type="entry name" value="TRNA MODIFICATION GTPASE GTPBP3, MITOCHONDRIAL"/>
    <property type="match status" value="1"/>
</dbReference>
<comment type="subcellular location">
    <subcellularLocation>
        <location evidence="6">Cytoplasm</location>
    </subcellularLocation>
</comment>
<dbReference type="InterPro" id="IPR027266">
    <property type="entry name" value="TrmE/GcvT-like"/>
</dbReference>
<dbReference type="NCBIfam" id="TIGR00450">
    <property type="entry name" value="mnmE_trmE_thdF"/>
    <property type="match status" value="1"/>
</dbReference>
<dbReference type="GO" id="GO:0003924">
    <property type="term" value="F:GTPase activity"/>
    <property type="evidence" value="ECO:0007669"/>
    <property type="project" value="UniProtKB-UniRule"/>
</dbReference>
<keyword evidence="6" id="KW-0378">Hydrolase</keyword>
<evidence type="ECO:0000256" key="7">
    <source>
        <dbReference type="RuleBase" id="RU003313"/>
    </source>
</evidence>
<feature type="binding site" evidence="6">
    <location>
        <begin position="245"/>
        <end position="251"/>
    </location>
    <ligand>
        <name>GTP</name>
        <dbReference type="ChEBI" id="CHEBI:37565"/>
    </ligand>
</feature>
<feature type="binding site" evidence="6">
    <location>
        <position position="226"/>
    </location>
    <ligand>
        <name>K(+)</name>
        <dbReference type="ChEBI" id="CHEBI:29103"/>
    </ligand>
</feature>
<feature type="binding site" evidence="6">
    <location>
        <position position="251"/>
    </location>
    <ligand>
        <name>Mg(2+)</name>
        <dbReference type="ChEBI" id="CHEBI:18420"/>
    </ligand>
</feature>
<keyword evidence="6" id="KW-0460">Magnesium</keyword>
<dbReference type="EMBL" id="JABGBO010000001">
    <property type="protein sequence ID" value="NOL48822.1"/>
    <property type="molecule type" value="Genomic_DNA"/>
</dbReference>
<feature type="binding site" evidence="6">
    <location>
        <position position="120"/>
    </location>
    <ligand>
        <name>(6S)-5-formyl-5,6,7,8-tetrahydrofolate</name>
        <dbReference type="ChEBI" id="CHEBI:57457"/>
    </ligand>
</feature>
<feature type="binding site" evidence="6">
    <location>
        <begin position="270"/>
        <end position="273"/>
    </location>
    <ligand>
        <name>GTP</name>
        <dbReference type="ChEBI" id="CHEBI:37565"/>
    </ligand>
</feature>
<dbReference type="InterPro" id="IPR006073">
    <property type="entry name" value="GTP-bd"/>
</dbReference>
<dbReference type="AlphaFoldDB" id="A0A7Y4P3A3"/>
<dbReference type="GO" id="GO:0005525">
    <property type="term" value="F:GTP binding"/>
    <property type="evidence" value="ECO:0007669"/>
    <property type="project" value="UniProtKB-UniRule"/>
</dbReference>
<evidence type="ECO:0000259" key="8">
    <source>
        <dbReference type="PROSITE" id="PS51709"/>
    </source>
</evidence>
<dbReference type="GO" id="GO:0005829">
    <property type="term" value="C:cytosol"/>
    <property type="evidence" value="ECO:0007669"/>
    <property type="project" value="TreeGrafter"/>
</dbReference>
<dbReference type="CDD" id="cd14858">
    <property type="entry name" value="TrmE_N"/>
    <property type="match status" value="1"/>
</dbReference>
<evidence type="ECO:0000256" key="6">
    <source>
        <dbReference type="HAMAP-Rule" id="MF_00379"/>
    </source>
</evidence>
<dbReference type="HAMAP" id="MF_00379">
    <property type="entry name" value="GTPase_MnmE"/>
    <property type="match status" value="1"/>
</dbReference>
<organism evidence="9 10">
    <name type="scientific">Pelistega europaea</name>
    <dbReference type="NCBI Taxonomy" id="106147"/>
    <lineage>
        <taxon>Bacteria</taxon>
        <taxon>Pseudomonadati</taxon>
        <taxon>Pseudomonadota</taxon>
        <taxon>Betaproteobacteria</taxon>
        <taxon>Burkholderiales</taxon>
        <taxon>Alcaligenaceae</taxon>
        <taxon>Pelistega</taxon>
    </lineage>
</organism>
<keyword evidence="5 6" id="KW-0342">GTP-binding</keyword>